<organism evidence="1 2">
    <name type="scientific">Byssothecium circinans</name>
    <dbReference type="NCBI Taxonomy" id="147558"/>
    <lineage>
        <taxon>Eukaryota</taxon>
        <taxon>Fungi</taxon>
        <taxon>Dikarya</taxon>
        <taxon>Ascomycota</taxon>
        <taxon>Pezizomycotina</taxon>
        <taxon>Dothideomycetes</taxon>
        <taxon>Pleosporomycetidae</taxon>
        <taxon>Pleosporales</taxon>
        <taxon>Massarineae</taxon>
        <taxon>Massarinaceae</taxon>
        <taxon>Byssothecium</taxon>
    </lineage>
</organism>
<dbReference type="Proteomes" id="UP000800035">
    <property type="component" value="Unassembled WGS sequence"/>
</dbReference>
<name>A0A6A5TMY6_9PLEO</name>
<keyword evidence="2" id="KW-1185">Reference proteome</keyword>
<reference evidence="1" key="1">
    <citation type="journal article" date="2020" name="Stud. Mycol.">
        <title>101 Dothideomycetes genomes: a test case for predicting lifestyles and emergence of pathogens.</title>
        <authorList>
            <person name="Haridas S."/>
            <person name="Albert R."/>
            <person name="Binder M."/>
            <person name="Bloem J."/>
            <person name="Labutti K."/>
            <person name="Salamov A."/>
            <person name="Andreopoulos B."/>
            <person name="Baker S."/>
            <person name="Barry K."/>
            <person name="Bills G."/>
            <person name="Bluhm B."/>
            <person name="Cannon C."/>
            <person name="Castanera R."/>
            <person name="Culley D."/>
            <person name="Daum C."/>
            <person name="Ezra D."/>
            <person name="Gonzalez J."/>
            <person name="Henrissat B."/>
            <person name="Kuo A."/>
            <person name="Liang C."/>
            <person name="Lipzen A."/>
            <person name="Lutzoni F."/>
            <person name="Magnuson J."/>
            <person name="Mondo S."/>
            <person name="Nolan M."/>
            <person name="Ohm R."/>
            <person name="Pangilinan J."/>
            <person name="Park H.-J."/>
            <person name="Ramirez L."/>
            <person name="Alfaro M."/>
            <person name="Sun H."/>
            <person name="Tritt A."/>
            <person name="Yoshinaga Y."/>
            <person name="Zwiers L.-H."/>
            <person name="Turgeon B."/>
            <person name="Goodwin S."/>
            <person name="Spatafora J."/>
            <person name="Crous P."/>
            <person name="Grigoriev I."/>
        </authorList>
    </citation>
    <scope>NUCLEOTIDE SEQUENCE</scope>
    <source>
        <strain evidence="1">CBS 675.92</strain>
    </source>
</reference>
<accession>A0A6A5TMY6</accession>
<gene>
    <name evidence="1" type="ORF">CC80DRAFT_551355</name>
</gene>
<proteinExistence type="predicted"/>
<protein>
    <submittedName>
        <fullName evidence="1">Uncharacterized protein</fullName>
    </submittedName>
</protein>
<dbReference type="EMBL" id="ML977004">
    <property type="protein sequence ID" value="KAF1953310.1"/>
    <property type="molecule type" value="Genomic_DNA"/>
</dbReference>
<sequence length="323" mass="36383">MAEHGIDLGRVIVLPPPFKRRRVYVLYFRLSGINYAKDILSVCGHFKGLATGLWARYSGQILLPDERERIRYVDLHDTDSWDSAIQHESLCIVDVQVHPSTLIWPREVLKSTTADSRQLQQFLGRLASNGPISIDVISRNVDSVTINGQSFSGLTSLPHVSWSFSMLFDGQFAAPMGATDGQLETWLHFTAQEGKEAWEMAQEASIDLMDVNELAGNGLEQCHTPEDGHALDRLVRARVLCQTWYNLLHNRIAVALHFRLHTNFSDSIKQLLDIAGVRRHSFQGRNRAFAPEAGEDAGERKDNSSCLEMAEPPMKMPFVEICR</sequence>
<evidence type="ECO:0000313" key="2">
    <source>
        <dbReference type="Proteomes" id="UP000800035"/>
    </source>
</evidence>
<evidence type="ECO:0000313" key="1">
    <source>
        <dbReference type="EMBL" id="KAF1953310.1"/>
    </source>
</evidence>
<dbReference type="AlphaFoldDB" id="A0A6A5TMY6"/>